<keyword evidence="4" id="KW-1185">Reference proteome</keyword>
<dbReference type="RefSeq" id="WP_049685429.1">
    <property type="nucleotide sequence ID" value="NZ_CP009170.1"/>
</dbReference>
<name>A0A097ASF3_THEKI</name>
<feature type="domain" description="Peptidase M16 N-terminal" evidence="1">
    <location>
        <begin position="63"/>
        <end position="175"/>
    </location>
</feature>
<dbReference type="PANTHER" id="PTHR11851:SF134">
    <property type="entry name" value="ZINC-DEPENDENT PROTEASE"/>
    <property type="match status" value="1"/>
</dbReference>
<proteinExistence type="predicted"/>
<dbReference type="PANTHER" id="PTHR11851">
    <property type="entry name" value="METALLOPROTEASE"/>
    <property type="match status" value="1"/>
</dbReference>
<dbReference type="KEGG" id="tki:TKV_c15520"/>
<dbReference type="Pfam" id="PF05193">
    <property type="entry name" value="Peptidase_M16_C"/>
    <property type="match status" value="1"/>
</dbReference>
<dbReference type="InterPro" id="IPR011249">
    <property type="entry name" value="Metalloenz_LuxS/M16"/>
</dbReference>
<reference evidence="4" key="1">
    <citation type="journal article" date="2015" name="Genome Announc.">
        <title>Whole-Genome Sequences of 80 Environmental and Clinical Isolates of Burkholderia pseudomallei.</title>
        <authorList>
            <person name="Johnson S.L."/>
            <person name="Baker A.L."/>
            <person name="Chain P.S."/>
            <person name="Currie B.J."/>
            <person name="Daligault H.E."/>
            <person name="Davenport K.W."/>
            <person name="Davis C.B."/>
            <person name="Inglis T.J."/>
            <person name="Kaestli M."/>
            <person name="Koren S."/>
            <person name="Mayo M."/>
            <person name="Merritt A.J."/>
            <person name="Price E.P."/>
            <person name="Sarovich D.S."/>
            <person name="Warner J."/>
            <person name="Rosovitz M.J."/>
        </authorList>
    </citation>
    <scope>NUCLEOTIDE SEQUENCE [LARGE SCALE GENOMIC DNA]</scope>
    <source>
        <strain evidence="4">DSM 2030</strain>
    </source>
</reference>
<dbReference type="InterPro" id="IPR011765">
    <property type="entry name" value="Pept_M16_N"/>
</dbReference>
<dbReference type="InterPro" id="IPR007863">
    <property type="entry name" value="Peptidase_M16_C"/>
</dbReference>
<evidence type="ECO:0000313" key="4">
    <source>
        <dbReference type="Proteomes" id="UP000029669"/>
    </source>
</evidence>
<sequence length="427" mass="49468">MRQLYNKTIDEKIFLEELENGLKVYIMPKRGYTKQFAIFATHFGSNDSKFVVPGEKDVTEVPDGVAHFLEHKMFEEEEGSVFEQFSKLGASANAYTNFTTTAYLFASTENFYDNLKLLVKFVQNPYFTDENVEKEKGIIAQEIRMYQDDPNWRVYFNALEALYHVHPVRKDIAGTIESISKINKEILYKCYNTFYHPENMVLFAVGDIDVDKTIDVIKENVSQKKKLGEIKRIYPDEPLSVYKNQVVQDMQVSIPLFNLGFKDTDVGFGSKNLLKKSLETQICLEMVLGRSSDLYEKLYNEGLIDSTFSFDYGGEIDYGYSIVGGQSKDPYKVRDMILEAIKNPQFLIKEDFERIKKKYVGKFLRTFNSVDSIAYSFINLYMKEINLLDYIDVLYSLTFEDVVKRFEIHLQEQNSVLSVINPIKGQA</sequence>
<protein>
    <submittedName>
        <fullName evidence="3">Peptidase M16 domain-containing protein</fullName>
    </submittedName>
</protein>
<dbReference type="OrthoDB" id="9811314at2"/>
<dbReference type="Gene3D" id="3.30.830.10">
    <property type="entry name" value="Metalloenzyme, LuxS/M16 peptidase-like"/>
    <property type="match status" value="2"/>
</dbReference>
<dbReference type="MEROPS" id="M16.A20"/>
<dbReference type="AlphaFoldDB" id="A0A097ASF3"/>
<dbReference type="eggNOG" id="COG0612">
    <property type="taxonomic scope" value="Bacteria"/>
</dbReference>
<dbReference type="HOGENOM" id="CLU_052317_0_0_9"/>
<evidence type="ECO:0000259" key="2">
    <source>
        <dbReference type="Pfam" id="PF05193"/>
    </source>
</evidence>
<evidence type="ECO:0000259" key="1">
    <source>
        <dbReference type="Pfam" id="PF00675"/>
    </source>
</evidence>
<accession>A0A097ASF3</accession>
<gene>
    <name evidence="3" type="ORF">TKV_c15520</name>
</gene>
<organism evidence="3 4">
    <name type="scientific">Thermoanaerobacter kivui</name>
    <name type="common">Acetogenium kivui</name>
    <dbReference type="NCBI Taxonomy" id="2325"/>
    <lineage>
        <taxon>Bacteria</taxon>
        <taxon>Bacillati</taxon>
        <taxon>Bacillota</taxon>
        <taxon>Clostridia</taxon>
        <taxon>Thermoanaerobacterales</taxon>
        <taxon>Thermoanaerobacteraceae</taxon>
        <taxon>Thermoanaerobacter</taxon>
    </lineage>
</organism>
<dbReference type="Pfam" id="PF00675">
    <property type="entry name" value="Peptidase_M16"/>
    <property type="match status" value="1"/>
</dbReference>
<dbReference type="STRING" id="2325.TKV_c15520"/>
<evidence type="ECO:0000313" key="3">
    <source>
        <dbReference type="EMBL" id="AIS52717.1"/>
    </source>
</evidence>
<feature type="domain" description="Peptidase M16 C-terminal" evidence="2">
    <location>
        <begin position="181"/>
        <end position="356"/>
    </location>
</feature>
<dbReference type="GO" id="GO:0046872">
    <property type="term" value="F:metal ion binding"/>
    <property type="evidence" value="ECO:0007669"/>
    <property type="project" value="InterPro"/>
</dbReference>
<dbReference type="EMBL" id="CP009170">
    <property type="protein sequence ID" value="AIS52717.1"/>
    <property type="molecule type" value="Genomic_DNA"/>
</dbReference>
<dbReference type="Proteomes" id="UP000029669">
    <property type="component" value="Chromosome"/>
</dbReference>
<dbReference type="NCBIfam" id="NF047421">
    <property type="entry name" value="YfmH_fam"/>
    <property type="match status" value="1"/>
</dbReference>
<dbReference type="InterPro" id="IPR050361">
    <property type="entry name" value="MPP/UQCRC_Complex"/>
</dbReference>
<dbReference type="SUPFAM" id="SSF63411">
    <property type="entry name" value="LuxS/MPP-like metallohydrolase"/>
    <property type="match status" value="2"/>
</dbReference>